<gene>
    <name evidence="7" type="ORF">MtrunA17_Chr3g0135481</name>
</gene>
<dbReference type="PANTHER" id="PTHR31945:SF129">
    <property type="entry name" value="TRANSCRIPTION FACTOR SCREAM2"/>
    <property type="match status" value="1"/>
</dbReference>
<proteinExistence type="predicted"/>
<feature type="compositionally biased region" description="Low complexity" evidence="5">
    <location>
        <begin position="157"/>
        <end position="176"/>
    </location>
</feature>
<evidence type="ECO:0000256" key="5">
    <source>
        <dbReference type="SAM" id="MobiDB-lite"/>
    </source>
</evidence>
<dbReference type="AlphaFoldDB" id="A0A396J161"/>
<keyword evidence="2" id="KW-0805">Transcription regulation</keyword>
<evidence type="ECO:0000256" key="2">
    <source>
        <dbReference type="ARBA" id="ARBA00023015"/>
    </source>
</evidence>
<dbReference type="EMBL" id="PSQE01000003">
    <property type="protein sequence ID" value="RHN70434.1"/>
    <property type="molecule type" value="Genomic_DNA"/>
</dbReference>
<keyword evidence="4" id="KW-0539">Nucleus</keyword>
<comment type="subcellular location">
    <subcellularLocation>
        <location evidence="1">Nucleus</location>
    </subcellularLocation>
</comment>
<dbReference type="InterPro" id="IPR051358">
    <property type="entry name" value="TF_AMS/ICE1/BHLH6-like"/>
</dbReference>
<dbReference type="GO" id="GO:0046983">
    <property type="term" value="F:protein dimerization activity"/>
    <property type="evidence" value="ECO:0007669"/>
    <property type="project" value="InterPro"/>
</dbReference>
<evidence type="ECO:0000259" key="6">
    <source>
        <dbReference type="PROSITE" id="PS50888"/>
    </source>
</evidence>
<comment type="caution">
    <text evidence="7">The sequence shown here is derived from an EMBL/GenBank/DDBJ whole genome shotgun (WGS) entry which is preliminary data.</text>
</comment>
<feature type="domain" description="BHLH" evidence="6">
    <location>
        <begin position="195"/>
        <end position="229"/>
    </location>
</feature>
<feature type="region of interest" description="Disordered" evidence="5">
    <location>
        <begin position="127"/>
        <end position="229"/>
    </location>
</feature>
<keyword evidence="3" id="KW-0804">Transcription</keyword>
<dbReference type="PANTHER" id="PTHR31945">
    <property type="entry name" value="TRANSCRIPTION FACTOR SCREAM2-RELATED"/>
    <property type="match status" value="1"/>
</dbReference>
<dbReference type="SUPFAM" id="SSF47459">
    <property type="entry name" value="HLH, helix-loop-helix DNA-binding domain"/>
    <property type="match status" value="1"/>
</dbReference>
<accession>A0A396J161</accession>
<dbReference type="InterPro" id="IPR011598">
    <property type="entry name" value="bHLH_dom"/>
</dbReference>
<name>A0A396J161_MEDTR</name>
<sequence>MERYMLPGLKSQIEEECYMNNIPPFTEELIPNLQNHTQQQNIVGPSDPNTSGFRHHLGSSFSLPSPKSNFSNLPNINDNINITSTTITNNPFGNVFNLDSHDVFQPPLSVEQLTSIWLKEFENKAEKDGNEEVGGGSNHDSNESVGVGKMGNHGKNEGNNYNANNNVGGSNNNIIDNNDEENCVINGNRKGKKKKTPSKSLIAEKKRRQKLSDNMHKLRSVVPKITKVS</sequence>
<dbReference type="GO" id="GO:0080090">
    <property type="term" value="P:regulation of primary metabolic process"/>
    <property type="evidence" value="ECO:0007669"/>
    <property type="project" value="UniProtKB-ARBA"/>
</dbReference>
<dbReference type="Gramene" id="rna19013">
    <property type="protein sequence ID" value="RHN70434.1"/>
    <property type="gene ID" value="gene19013"/>
</dbReference>
<evidence type="ECO:0000313" key="8">
    <source>
        <dbReference type="Proteomes" id="UP000265566"/>
    </source>
</evidence>
<reference evidence="8" key="1">
    <citation type="journal article" date="2018" name="Nat. Plants">
        <title>Whole-genome landscape of Medicago truncatula symbiotic genes.</title>
        <authorList>
            <person name="Pecrix Y."/>
            <person name="Staton S.E."/>
            <person name="Sallet E."/>
            <person name="Lelandais-Briere C."/>
            <person name="Moreau S."/>
            <person name="Carrere S."/>
            <person name="Blein T."/>
            <person name="Jardinaud M.F."/>
            <person name="Latrasse D."/>
            <person name="Zouine M."/>
            <person name="Zahm M."/>
            <person name="Kreplak J."/>
            <person name="Mayjonade B."/>
            <person name="Satge C."/>
            <person name="Perez M."/>
            <person name="Cauet S."/>
            <person name="Marande W."/>
            <person name="Chantry-Darmon C."/>
            <person name="Lopez-Roques C."/>
            <person name="Bouchez O."/>
            <person name="Berard A."/>
            <person name="Debelle F."/>
            <person name="Munos S."/>
            <person name="Bendahmane A."/>
            <person name="Berges H."/>
            <person name="Niebel A."/>
            <person name="Buitink J."/>
            <person name="Frugier F."/>
            <person name="Benhamed M."/>
            <person name="Crespi M."/>
            <person name="Gouzy J."/>
            <person name="Gamas P."/>
        </authorList>
    </citation>
    <scope>NUCLEOTIDE SEQUENCE [LARGE SCALE GENOMIC DNA]</scope>
    <source>
        <strain evidence="8">cv. Jemalong A17</strain>
    </source>
</reference>
<dbReference type="GO" id="GO:0005634">
    <property type="term" value="C:nucleus"/>
    <property type="evidence" value="ECO:0007669"/>
    <property type="project" value="UniProtKB-SubCell"/>
</dbReference>
<evidence type="ECO:0000313" key="7">
    <source>
        <dbReference type="EMBL" id="RHN70434.1"/>
    </source>
</evidence>
<dbReference type="InterPro" id="IPR036638">
    <property type="entry name" value="HLH_DNA-bd_sf"/>
</dbReference>
<organism evidence="7 8">
    <name type="scientific">Medicago truncatula</name>
    <name type="common">Barrel medic</name>
    <name type="synonym">Medicago tribuloides</name>
    <dbReference type="NCBI Taxonomy" id="3880"/>
    <lineage>
        <taxon>Eukaryota</taxon>
        <taxon>Viridiplantae</taxon>
        <taxon>Streptophyta</taxon>
        <taxon>Embryophyta</taxon>
        <taxon>Tracheophyta</taxon>
        <taxon>Spermatophyta</taxon>
        <taxon>Magnoliopsida</taxon>
        <taxon>eudicotyledons</taxon>
        <taxon>Gunneridae</taxon>
        <taxon>Pentapetalae</taxon>
        <taxon>rosids</taxon>
        <taxon>fabids</taxon>
        <taxon>Fabales</taxon>
        <taxon>Fabaceae</taxon>
        <taxon>Papilionoideae</taxon>
        <taxon>50 kb inversion clade</taxon>
        <taxon>NPAAA clade</taxon>
        <taxon>Hologalegina</taxon>
        <taxon>IRL clade</taxon>
        <taxon>Trifolieae</taxon>
        <taxon>Medicago</taxon>
    </lineage>
</organism>
<dbReference type="Proteomes" id="UP000265566">
    <property type="component" value="Chromosome 3"/>
</dbReference>
<protein>
    <submittedName>
        <fullName evidence="7">Putative transcription factor bHLH family</fullName>
    </submittedName>
</protein>
<evidence type="ECO:0000256" key="3">
    <source>
        <dbReference type="ARBA" id="ARBA00023163"/>
    </source>
</evidence>
<dbReference type="PROSITE" id="PS50888">
    <property type="entry name" value="BHLH"/>
    <property type="match status" value="1"/>
</dbReference>
<evidence type="ECO:0000256" key="4">
    <source>
        <dbReference type="ARBA" id="ARBA00023242"/>
    </source>
</evidence>
<evidence type="ECO:0000256" key="1">
    <source>
        <dbReference type="ARBA" id="ARBA00004123"/>
    </source>
</evidence>